<dbReference type="Proteomes" id="UP001642484">
    <property type="component" value="Unassembled WGS sequence"/>
</dbReference>
<proteinExistence type="predicted"/>
<sequence>MPAPFSFAVRRSEQHSPEGTISIEELTTVGGGSGPAQPVCSMSSTGRAQGMSFALNASTSVSFSGDVHLHAWLAHQFSGQNAASLSLVSRARQFSSFIVLVGRIISATQFDPKYAVLVQNKDELEIPLELSTIPTPKEFKDAIESLSPEQQAFAKAFRAMQLESTLFGIVVVQVKPQLEQLLNLPADSLTKEIKLTQDLMQLFIKYQIPSDLLSFSEDLLMPGDLPSATRKLEIVKSQVRKYVLT</sequence>
<keyword evidence="2" id="KW-1185">Reference proteome</keyword>
<protein>
    <submittedName>
        <fullName evidence="1">Uncharacterized protein</fullName>
    </submittedName>
</protein>
<comment type="caution">
    <text evidence="1">The sequence shown here is derived from an EMBL/GenBank/DDBJ whole genome shotgun (WGS) entry which is preliminary data.</text>
</comment>
<dbReference type="EMBL" id="CAXAMN010025695">
    <property type="protein sequence ID" value="CAK9097191.1"/>
    <property type="molecule type" value="Genomic_DNA"/>
</dbReference>
<organism evidence="1 2">
    <name type="scientific">Durusdinium trenchii</name>
    <dbReference type="NCBI Taxonomy" id="1381693"/>
    <lineage>
        <taxon>Eukaryota</taxon>
        <taxon>Sar</taxon>
        <taxon>Alveolata</taxon>
        <taxon>Dinophyceae</taxon>
        <taxon>Suessiales</taxon>
        <taxon>Symbiodiniaceae</taxon>
        <taxon>Durusdinium</taxon>
    </lineage>
</organism>
<gene>
    <name evidence="1" type="ORF">CCMP2556_LOCUS46166</name>
</gene>
<name>A0ABP0RD20_9DINO</name>
<evidence type="ECO:0000313" key="2">
    <source>
        <dbReference type="Proteomes" id="UP001642484"/>
    </source>
</evidence>
<reference evidence="1 2" key="1">
    <citation type="submission" date="2024-02" db="EMBL/GenBank/DDBJ databases">
        <authorList>
            <person name="Chen Y."/>
            <person name="Shah S."/>
            <person name="Dougan E. K."/>
            <person name="Thang M."/>
            <person name="Chan C."/>
        </authorList>
    </citation>
    <scope>NUCLEOTIDE SEQUENCE [LARGE SCALE GENOMIC DNA]</scope>
</reference>
<evidence type="ECO:0000313" key="1">
    <source>
        <dbReference type="EMBL" id="CAK9097191.1"/>
    </source>
</evidence>
<accession>A0ABP0RD20</accession>